<proteinExistence type="predicted"/>
<organism evidence="5 6">
    <name type="scientific">Chryseobacterium piscicola</name>
    <dbReference type="NCBI Taxonomy" id="551459"/>
    <lineage>
        <taxon>Bacteria</taxon>
        <taxon>Pseudomonadati</taxon>
        <taxon>Bacteroidota</taxon>
        <taxon>Flavobacteriia</taxon>
        <taxon>Flavobacteriales</taxon>
        <taxon>Weeksellaceae</taxon>
        <taxon>Chryseobacterium group</taxon>
        <taxon>Chryseobacterium</taxon>
    </lineage>
</organism>
<dbReference type="NCBIfam" id="TIGR04183">
    <property type="entry name" value="Por_Secre_tail"/>
    <property type="match status" value="1"/>
</dbReference>
<dbReference type="OrthoDB" id="626902at2"/>
<dbReference type="Proteomes" id="UP000186246">
    <property type="component" value="Unassembled WGS sequence"/>
</dbReference>
<protein>
    <submittedName>
        <fullName evidence="5">Por secretion system C-terminal sorting domain-containing protein</fullName>
    </submittedName>
</protein>
<dbReference type="Proteomes" id="UP000238314">
    <property type="component" value="Unassembled WGS sequence"/>
</dbReference>
<dbReference type="EMBL" id="MUGO01000001">
    <property type="protein sequence ID" value="PQA98074.1"/>
    <property type="molecule type" value="Genomic_DNA"/>
</dbReference>
<evidence type="ECO:0000313" key="4">
    <source>
        <dbReference type="EMBL" id="PQA98074.1"/>
    </source>
</evidence>
<evidence type="ECO:0000313" key="5">
    <source>
        <dbReference type="EMBL" id="SIS84179.1"/>
    </source>
</evidence>
<evidence type="ECO:0000259" key="3">
    <source>
        <dbReference type="Pfam" id="PF18962"/>
    </source>
</evidence>
<dbReference type="InterPro" id="IPR011050">
    <property type="entry name" value="Pectin_lyase_fold/virulence"/>
</dbReference>
<dbReference type="InterPro" id="IPR026444">
    <property type="entry name" value="Secre_tail"/>
</dbReference>
<reference evidence="4 7" key="1">
    <citation type="submission" date="2016-11" db="EMBL/GenBank/DDBJ databases">
        <title>Whole genomes of Flavobacteriaceae.</title>
        <authorList>
            <person name="Stine C."/>
            <person name="Li C."/>
            <person name="Tadesse D."/>
        </authorList>
    </citation>
    <scope>NUCLEOTIDE SEQUENCE [LARGE SCALE GENOMIC DNA]</scope>
    <source>
        <strain evidence="4 7">DSM 21068</strain>
    </source>
</reference>
<dbReference type="InterPro" id="IPR012334">
    <property type="entry name" value="Pectin_lyas_fold"/>
</dbReference>
<keyword evidence="1 2" id="KW-0732">Signal</keyword>
<reference evidence="6" key="3">
    <citation type="submission" date="2017-01" db="EMBL/GenBank/DDBJ databases">
        <authorList>
            <person name="Varghese N."/>
            <person name="Submissions S."/>
        </authorList>
    </citation>
    <scope>NUCLEOTIDE SEQUENCE [LARGE SCALE GENOMIC DNA]</scope>
    <source>
        <strain evidence="6">DSM 21068</strain>
    </source>
</reference>
<dbReference type="RefSeq" id="WP_076451597.1">
    <property type="nucleotide sequence ID" value="NZ_FTOJ01000004.1"/>
</dbReference>
<evidence type="ECO:0000313" key="7">
    <source>
        <dbReference type="Proteomes" id="UP000238314"/>
    </source>
</evidence>
<gene>
    <name evidence="4" type="ORF">B0A70_00355</name>
    <name evidence="5" type="ORF">SAMN05421796_104200</name>
</gene>
<dbReference type="InterPro" id="IPR006626">
    <property type="entry name" value="PbH1"/>
</dbReference>
<evidence type="ECO:0000256" key="2">
    <source>
        <dbReference type="SAM" id="SignalP"/>
    </source>
</evidence>
<feature type="signal peptide" evidence="2">
    <location>
        <begin position="1"/>
        <end position="18"/>
    </location>
</feature>
<evidence type="ECO:0000256" key="1">
    <source>
        <dbReference type="ARBA" id="ARBA00022729"/>
    </source>
</evidence>
<feature type="domain" description="Secretion system C-terminal sorting" evidence="3">
    <location>
        <begin position="567"/>
        <end position="632"/>
    </location>
</feature>
<dbReference type="SMART" id="SM00710">
    <property type="entry name" value="PbH1"/>
    <property type="match status" value="8"/>
</dbReference>
<accession>A0A1N7MDV2</accession>
<reference evidence="5" key="2">
    <citation type="submission" date="2017-01" db="EMBL/GenBank/DDBJ databases">
        <authorList>
            <person name="Mah S.A."/>
            <person name="Swanson W.J."/>
            <person name="Moy G.W."/>
            <person name="Vacquier V.D."/>
        </authorList>
    </citation>
    <scope>NUCLEOTIDE SEQUENCE [LARGE SCALE GENOMIC DNA]</scope>
    <source>
        <strain evidence="5">DSM 21068</strain>
    </source>
</reference>
<evidence type="ECO:0000313" key="6">
    <source>
        <dbReference type="Proteomes" id="UP000186246"/>
    </source>
</evidence>
<dbReference type="AlphaFoldDB" id="A0A1N7MDV2"/>
<sequence length="635" mass="64726">MKKILFSGLLLSGLYASAQVNVSASAGTPTATYTTLKSAFDAINSGTHQGNINLSITANTTETASAVLNAATTYTSINIKPTAAVTVTGAVASAPLITILGSNVTIDGSSTVGGTTKDLTFSNTATTAASVVYMGSATSTSPLTNVTVKNSILTSGGNTSTNFVIANGATAAGFFNNITVQNNTFNSGYNGVFVLADTTSATNGNNLLITGNTITNNFVQNGIYIAGVGGSSTVTNNNIAIVRPSSGTTTTPAASVGINLGAGTNSASISGNTISVKNTATSTTGISYASGIYVTPGATNVLTNVFNNTITEISGILTYINSNGIYVGGATSNVKVYANKISGLKNNNTGGTPMQGILLGSSATAANVVAYNNLVSDIQGTAASQVAGIYVFSGGGYRIYSNTVNLNTSNAETGISTGLYVVSTATSLDVRNNLFINNKTAGTRYAIYSAAANTAFSNINYNDYYTTGTALGFIGSARATLADVQTGFGGNANSVNISPAFVSATDLNLNSTDIANASLSNSGTPLAEVTIDYAGAPRGTAPDLGAYEFAFSLAVAETSKKAHAISVYPNPFADFIKISDVKNMKTINISDLSGKIVKTLSPANELDLRDLNAGIYLISFQFDNGTFKTTKVIKR</sequence>
<dbReference type="Pfam" id="PF18962">
    <property type="entry name" value="Por_Secre_tail"/>
    <property type="match status" value="1"/>
</dbReference>
<dbReference type="EMBL" id="FTOJ01000004">
    <property type="protein sequence ID" value="SIS84179.1"/>
    <property type="molecule type" value="Genomic_DNA"/>
</dbReference>
<dbReference type="Gene3D" id="2.160.20.10">
    <property type="entry name" value="Single-stranded right-handed beta-helix, Pectin lyase-like"/>
    <property type="match status" value="1"/>
</dbReference>
<dbReference type="SUPFAM" id="SSF51126">
    <property type="entry name" value="Pectin lyase-like"/>
    <property type="match status" value="2"/>
</dbReference>
<keyword evidence="7" id="KW-1185">Reference proteome</keyword>
<feature type="chain" id="PRO_5044563831" evidence="2">
    <location>
        <begin position="19"/>
        <end position="635"/>
    </location>
</feature>
<name>A0A1N7MDV2_9FLAO</name>
<dbReference type="STRING" id="551459.SAMN05421796_104200"/>